<dbReference type="EMBL" id="JADBEM010000001">
    <property type="protein sequence ID" value="MBE1612933.1"/>
    <property type="molecule type" value="Genomic_DNA"/>
</dbReference>
<dbReference type="RefSeq" id="WP_192755891.1">
    <property type="nucleotide sequence ID" value="NZ_BAABJL010000239.1"/>
</dbReference>
<keyword evidence="2" id="KW-1185">Reference proteome</keyword>
<dbReference type="AlphaFoldDB" id="A0A927RR42"/>
<comment type="caution">
    <text evidence="1">The sequence shown here is derived from an EMBL/GenBank/DDBJ whole genome shotgun (WGS) entry which is preliminary data.</text>
</comment>
<gene>
    <name evidence="1" type="ORF">HEB94_009781</name>
</gene>
<reference evidence="1" key="1">
    <citation type="submission" date="2020-10" db="EMBL/GenBank/DDBJ databases">
        <title>Sequencing the genomes of 1000 actinobacteria strains.</title>
        <authorList>
            <person name="Klenk H.-P."/>
        </authorList>
    </citation>
    <scope>NUCLEOTIDE SEQUENCE</scope>
    <source>
        <strain evidence="1">DSM 45354</strain>
    </source>
</reference>
<name>A0A927RR42_9ACTN</name>
<evidence type="ECO:0000313" key="2">
    <source>
        <dbReference type="Proteomes" id="UP000638648"/>
    </source>
</evidence>
<sequence length="172" mass="18823">MSADKKQDRARIEQAASAVATDDYPHLRAALQYAKDYTSLGPNAFGSVPSRILMPRYNPARESQIKNLEDGLDRLAKMIAGMNEVAFRMAVTEKANTIDLTKTPRVPVTKPDAPKDVITGFSALSRLFVVDVCLPPSHVARIRAVEMLLRAADGRAVRWIDAVVGHVGDRPA</sequence>
<evidence type="ECO:0000313" key="1">
    <source>
        <dbReference type="EMBL" id="MBE1612933.1"/>
    </source>
</evidence>
<proteinExistence type="predicted"/>
<dbReference type="Proteomes" id="UP000638648">
    <property type="component" value="Unassembled WGS sequence"/>
</dbReference>
<protein>
    <submittedName>
        <fullName evidence="1">Uncharacterized protein</fullName>
    </submittedName>
</protein>
<organism evidence="1 2">
    <name type="scientific">Actinopolymorpha pittospori</name>
    <dbReference type="NCBI Taxonomy" id="648752"/>
    <lineage>
        <taxon>Bacteria</taxon>
        <taxon>Bacillati</taxon>
        <taxon>Actinomycetota</taxon>
        <taxon>Actinomycetes</taxon>
        <taxon>Propionibacteriales</taxon>
        <taxon>Actinopolymorphaceae</taxon>
        <taxon>Actinopolymorpha</taxon>
    </lineage>
</organism>
<accession>A0A927RR42</accession>